<dbReference type="SUPFAM" id="SSF52540">
    <property type="entry name" value="P-loop containing nucleoside triphosphate hydrolases"/>
    <property type="match status" value="1"/>
</dbReference>
<sequence length="1722" mass="200766">MNRIITPQQIQKTVVKIIYKENEQGTGFFIAPNIILTAYHVIIDEKIEEDKIELILNNNKIGKCNVLSFDEQSDICLLICDYNNTVYLPLIKSNIRINETWESFGFPYQGETEGLRIYGTINQIVNDENYNILLNCQEIDVNYNYDGLSGSPVISNGKVIGIILSQLDDKLGAISINQFETFLQENNIEVHIEESINDIPRQLNNDIKNITYNYDVLNKLDESIKEAGNWILLEGNPGTGKTFNIASYTPTEKDTLILGKYFVKVPNDDKPKSLRISKEYFLSWLEETISIALTGDIPPKTTESFEKRIETLNYNISGLSEYLSNNNSTGLLFLDGLDEVKNIDSFLGILSMNIPENIKIVLSCISKEILPSDIKNNISTTQSISVSPLSISQCEQYIQKELKEVIIEFEDIQKIALKSEGHPLYMRYLIDYVNNSEISNDKDELKEWIDNIPNIGGNIGNYYNSIWDKIYEDKNKLWICLFLSQLRQTIDEKEFFEILSPEIKNEFYSVFPKISYLIKNDNKLEIYHNSFKEFILGKVPLLLKSCNDLIVNYCETNPNSDYSLTNILYHYGLSNSPEKAVENCNQNWGDKMAFNHIEPDLVVSDIKSTISLSIDLGLTTEVIRLLLLLQRIDFRYNNVFIEYAHEMTLALIANKKYKEAIKYIVRRKTLLISANDAIHFLQQFYENKAFEEATILEEAIDKEYRKSVHDGFNGEGISFQTFVFKAQTLILSSNESSNHEELRDSQMIFSKYLDLLRKIPNSSNDLSMENQNKKTIQLVRDHCCAWNNAYLLRRFGINMDIPKMMQVPEIKINDTWAYTYATSLLIYKKELNNYNLPNYYTEINEKNLSKNIELLVENFGYQKHNSSITNIILSLLSNISKPELLKSIIEEYLATDRKIEIRNKNGVDFERFNYENLCLKYNCLGFIDNSNEFNVSHKKWSHNTWEKDLLKLIEEIHFIEGNAYYYKASELLIEKSSFIIEKIQEIIKSINFTFDYRSYWERSYQLPEQIFPLLYTKLVMLINEFDNDRLELFLETLKFKCPNQIGLYTEGYRKSLQEIIQSLILIQYDKNKILPLIKLWQEHIINGVQNRWERTEELLKINEVYGILNFKTESESAFQEILNTSMGPSWYKEAQLTPINTTLKNLKSVPNNNILQEFASILDYASGEMTFQRYVQDNKENFIGALIKNEKLKEALEYYKFETLPPPKILIRNAEISSFDAPRVGDGYCLGARSIVEQSGILEILRYSEIDPYLKWALCEVFTINDDNFRYITYFGRQISNILNEIEKLEDDNIDKITESIADLISNSLITIDDRRSLLIEIGKELTISNVKRLQGYLLNHNINWGLNEDLGNKSENTIKEKNNFDLFNDSNPSSDIEMDINQGLNSFKVERISIWMNNYSNSHKKTKQKLKSLFPNDKSVIKNLKENILQFEYESWDICDDIIWFLEDKLNKNQIETIYKIIAEHFHFMVRSNSEVKEKYSWFDSSFDDYNSNGLIINFIIWHLNHPVSFIRDKTLYILEELSNYSPLVIEHLIKTCISNTPNFSTELSGFILKKISINNPILIQDCLINNPELEDEISKIKHFTIKKNLLDMSINLNKIGYNQCYSKIQNSIPESVILTGEVFLEEDYIASIQDIIDDLNNELLLDDKFCLTFNQLIDEYCYPLSKIEVTKSDKYLSRSFYNEDRIMGRYQYILRHALNNAVSHRIDKNNIKLVYNIINE</sequence>
<dbReference type="RefSeq" id="WP_019977050.1">
    <property type="nucleotide sequence ID" value="NZ_BJXC01000037.1"/>
</dbReference>
<evidence type="ECO:0008006" key="3">
    <source>
        <dbReference type="Google" id="ProtNLM"/>
    </source>
</evidence>
<gene>
    <name evidence="1" type="ORF">EB1_34520</name>
</gene>
<dbReference type="OrthoDB" id="898678at2"/>
<accession>A0A511NLI5</accession>
<evidence type="ECO:0000313" key="1">
    <source>
        <dbReference type="EMBL" id="GEM53662.1"/>
    </source>
</evidence>
<proteinExistence type="predicted"/>
<comment type="caution">
    <text evidence="1">The sequence shown here is derived from an EMBL/GenBank/DDBJ whole genome shotgun (WGS) entry which is preliminary data.</text>
</comment>
<reference evidence="1 2" key="1">
    <citation type="submission" date="2019-07" db="EMBL/GenBank/DDBJ databases">
        <title>Whole genome shotgun sequence of Empedobacter brevis NBRC 14943.</title>
        <authorList>
            <person name="Hosoyama A."/>
            <person name="Uohara A."/>
            <person name="Ohji S."/>
            <person name="Ichikawa N."/>
        </authorList>
    </citation>
    <scope>NUCLEOTIDE SEQUENCE [LARGE SCALE GENOMIC DNA]</scope>
    <source>
        <strain evidence="1 2">NBRC 14943</strain>
    </source>
</reference>
<keyword evidence="2" id="KW-1185">Reference proteome</keyword>
<dbReference type="Proteomes" id="UP000321245">
    <property type="component" value="Unassembled WGS sequence"/>
</dbReference>
<name>A0A511NLI5_9FLAO</name>
<organism evidence="1 2">
    <name type="scientific">Empedobacter brevis NBRC 14943 = ATCC 43319</name>
    <dbReference type="NCBI Taxonomy" id="1218108"/>
    <lineage>
        <taxon>Bacteria</taxon>
        <taxon>Pseudomonadati</taxon>
        <taxon>Bacteroidota</taxon>
        <taxon>Flavobacteriia</taxon>
        <taxon>Flavobacteriales</taxon>
        <taxon>Weeksellaceae</taxon>
        <taxon>Empedobacter</taxon>
    </lineage>
</organism>
<dbReference type="EMBL" id="BJXC01000037">
    <property type="protein sequence ID" value="GEM53662.1"/>
    <property type="molecule type" value="Genomic_DNA"/>
</dbReference>
<dbReference type="InterPro" id="IPR027417">
    <property type="entry name" value="P-loop_NTPase"/>
</dbReference>
<protein>
    <recommendedName>
        <fullName evidence="3">NACHT domain-containing protein</fullName>
    </recommendedName>
</protein>
<dbReference type="STRING" id="1218108.GCA_000382425_03581"/>
<dbReference type="Gene3D" id="2.40.10.120">
    <property type="match status" value="1"/>
</dbReference>
<dbReference type="SUPFAM" id="SSF50494">
    <property type="entry name" value="Trypsin-like serine proteases"/>
    <property type="match status" value="1"/>
</dbReference>
<dbReference type="InterPro" id="IPR009003">
    <property type="entry name" value="Peptidase_S1_PA"/>
</dbReference>
<dbReference type="GeneID" id="84651595"/>
<evidence type="ECO:0000313" key="2">
    <source>
        <dbReference type="Proteomes" id="UP000321245"/>
    </source>
</evidence>